<dbReference type="STRING" id="6313.A0A0K0D2J7"/>
<reference evidence="5" key="1">
    <citation type="submission" date="2012-09" db="EMBL/GenBank/DDBJ databases">
        <authorList>
            <person name="Martin A.A."/>
        </authorList>
    </citation>
    <scope>NUCLEOTIDE SEQUENCE</scope>
</reference>
<evidence type="ECO:0000313" key="6">
    <source>
        <dbReference type="WBParaSite" id="ACAC_0000429201-mRNA-1"/>
    </source>
</evidence>
<dbReference type="Pfam" id="PF08840">
    <property type="entry name" value="BAAT_C"/>
    <property type="match status" value="1"/>
</dbReference>
<dbReference type="InterPro" id="IPR029058">
    <property type="entry name" value="AB_hydrolase_fold"/>
</dbReference>
<evidence type="ECO:0000256" key="1">
    <source>
        <dbReference type="ARBA" id="ARBA00006538"/>
    </source>
</evidence>
<dbReference type="InterPro" id="IPR006862">
    <property type="entry name" value="Thio_Ohase/aa_AcTrfase"/>
</dbReference>
<dbReference type="PANTHER" id="PTHR10824">
    <property type="entry name" value="ACYL-COENZYME A THIOESTERASE-RELATED"/>
    <property type="match status" value="1"/>
</dbReference>
<evidence type="ECO:0000256" key="2">
    <source>
        <dbReference type="PIRSR" id="PIRSR016521-1"/>
    </source>
</evidence>
<feature type="active site" description="Charge relay system" evidence="2">
    <location>
        <position position="224"/>
    </location>
</feature>
<dbReference type="PIRSF" id="PIRSF016521">
    <property type="entry name" value="Acyl-CoA_hydro"/>
    <property type="match status" value="1"/>
</dbReference>
<dbReference type="InterPro" id="IPR042490">
    <property type="entry name" value="Thio_Ohase/BAAT_N"/>
</dbReference>
<accession>A0A0K0D2J7</accession>
<dbReference type="AlphaFoldDB" id="A0A0K0D2J7"/>
<dbReference type="GO" id="GO:0006631">
    <property type="term" value="P:fatty acid metabolic process"/>
    <property type="evidence" value="ECO:0007669"/>
    <property type="project" value="TreeGrafter"/>
</dbReference>
<dbReference type="Proteomes" id="UP000035642">
    <property type="component" value="Unassembled WGS sequence"/>
</dbReference>
<feature type="domain" description="Acyl-CoA thioester hydrolase/bile acid-CoA amino acid N-acetyltransferase" evidence="3">
    <location>
        <begin position="13"/>
        <end position="134"/>
    </location>
</feature>
<dbReference type="Gene3D" id="2.60.40.2240">
    <property type="entry name" value="Acyl-CoA thioester hydrolase/BAAT N-terminal domain"/>
    <property type="match status" value="1"/>
</dbReference>
<dbReference type="PANTHER" id="PTHR10824:SF4">
    <property type="entry name" value="ACYL-COENZYME A THIOESTERASE 1-LIKE"/>
    <property type="match status" value="1"/>
</dbReference>
<evidence type="ECO:0000259" key="3">
    <source>
        <dbReference type="Pfam" id="PF04775"/>
    </source>
</evidence>
<dbReference type="Pfam" id="PF04775">
    <property type="entry name" value="Bile_Hydr_Trans"/>
    <property type="match status" value="1"/>
</dbReference>
<feature type="active site" description="Charge relay system" evidence="2">
    <location>
        <position position="350"/>
    </location>
</feature>
<dbReference type="GO" id="GO:0047617">
    <property type="term" value="F:fatty acyl-CoA hydrolase activity"/>
    <property type="evidence" value="ECO:0007669"/>
    <property type="project" value="TreeGrafter"/>
</dbReference>
<keyword evidence="5" id="KW-1185">Reference proteome</keyword>
<comment type="similarity">
    <text evidence="1">Belongs to the C/M/P thioester hydrolase family.</text>
</comment>
<dbReference type="Gene3D" id="3.40.50.1820">
    <property type="entry name" value="alpha/beta hydrolase"/>
    <property type="match status" value="1"/>
</dbReference>
<feature type="active site" description="Charge relay system" evidence="2">
    <location>
        <position position="318"/>
    </location>
</feature>
<dbReference type="InterPro" id="IPR014940">
    <property type="entry name" value="BAAT_C"/>
</dbReference>
<name>A0A0K0D2J7_ANGCA</name>
<organism evidence="5 6">
    <name type="scientific">Angiostrongylus cantonensis</name>
    <name type="common">Rat lungworm</name>
    <dbReference type="NCBI Taxonomy" id="6313"/>
    <lineage>
        <taxon>Eukaryota</taxon>
        <taxon>Metazoa</taxon>
        <taxon>Ecdysozoa</taxon>
        <taxon>Nematoda</taxon>
        <taxon>Chromadorea</taxon>
        <taxon>Rhabditida</taxon>
        <taxon>Rhabditina</taxon>
        <taxon>Rhabditomorpha</taxon>
        <taxon>Strongyloidea</taxon>
        <taxon>Metastrongylidae</taxon>
        <taxon>Angiostrongylus</taxon>
    </lineage>
</organism>
<evidence type="ECO:0000313" key="5">
    <source>
        <dbReference type="Proteomes" id="UP000035642"/>
    </source>
</evidence>
<proteinExistence type="inferred from homology"/>
<protein>
    <submittedName>
        <fullName evidence="6">BAAT_C domain-containing protein</fullName>
    </submittedName>
</protein>
<dbReference type="InterPro" id="IPR016662">
    <property type="entry name" value="Acyl-CoA_thioEstase_long-chain"/>
</dbReference>
<dbReference type="GO" id="GO:0006637">
    <property type="term" value="P:acyl-CoA metabolic process"/>
    <property type="evidence" value="ECO:0007669"/>
    <property type="project" value="InterPro"/>
</dbReference>
<reference evidence="6" key="2">
    <citation type="submission" date="2017-02" db="UniProtKB">
        <authorList>
            <consortium name="WormBaseParasite"/>
        </authorList>
    </citation>
    <scope>IDENTIFICATION</scope>
</reference>
<dbReference type="WBParaSite" id="ACAC_0000429201-mRNA-1">
    <property type="protein sequence ID" value="ACAC_0000429201-mRNA-1"/>
    <property type="gene ID" value="ACAC_0000429201"/>
</dbReference>
<sequence length="418" mass="46613">MLRVSKPDSLMTEPISVMVSSLIPSDTYEVMLRLNHFMGTFIGRGFYKADQRGEIDISKSAPLRGTYSGVRSMGLFESLTPCEDFRFGSYCKCTPPDPFNFTLELRNSTGEILQSAHLMKRWLHPYVARIEIEEGGICGTLFKPPGDGPFPSIIDISGTGGGINEQKGAALASEGFCVLCLAFFQYKTLTRNLNDLDLDYFKNAINWMTSQKFVRNEIGLQGVSFGGLLVHLIAIRNPAVVAVCSINGGHVLAEITKIKEHGEYLPYAKERSEFVHFVNQTMFCNKCFENLRVTPEADIGIETAPRTTAFRFVTSLDDYSTPTVFCTRLLEEALRNSSHYVEVDFVPGGHLMDPPYFPCHQAVYSKLAGTIQAYGGEPSQHGASQSKVWSNTIAFFKQFLGKPQPIKDYRLESSRSHI</sequence>
<dbReference type="SUPFAM" id="SSF53474">
    <property type="entry name" value="alpha/beta-Hydrolases"/>
    <property type="match status" value="1"/>
</dbReference>
<evidence type="ECO:0000259" key="4">
    <source>
        <dbReference type="Pfam" id="PF08840"/>
    </source>
</evidence>
<feature type="domain" description="BAAT/Acyl-CoA thioester hydrolase C-terminal" evidence="4">
    <location>
        <begin position="197"/>
        <end position="401"/>
    </location>
</feature>